<dbReference type="GeneID" id="63809470"/>
<evidence type="ECO:0008006" key="4">
    <source>
        <dbReference type="Google" id="ProtNLM"/>
    </source>
</evidence>
<reference evidence="2 3" key="1">
    <citation type="journal article" date="2018" name="Proc. Natl. Acad. Sci. U.S.A.">
        <title>Linking secondary metabolites to gene clusters through genome sequencing of six diverse Aspergillus species.</title>
        <authorList>
            <person name="Kaerboelling I."/>
            <person name="Vesth T.C."/>
            <person name="Frisvad J.C."/>
            <person name="Nybo J.L."/>
            <person name="Theobald S."/>
            <person name="Kuo A."/>
            <person name="Bowyer P."/>
            <person name="Matsuda Y."/>
            <person name="Mondo S."/>
            <person name="Lyhne E.K."/>
            <person name="Kogle M.E."/>
            <person name="Clum A."/>
            <person name="Lipzen A."/>
            <person name="Salamov A."/>
            <person name="Ngan C.Y."/>
            <person name="Daum C."/>
            <person name="Chiniquy J."/>
            <person name="Barry K."/>
            <person name="LaButti K."/>
            <person name="Haridas S."/>
            <person name="Simmons B.A."/>
            <person name="Magnuson J.K."/>
            <person name="Mortensen U.H."/>
            <person name="Larsen T.O."/>
            <person name="Grigoriev I.V."/>
            <person name="Baker S.E."/>
            <person name="Andersen M.R."/>
        </authorList>
    </citation>
    <scope>NUCLEOTIDE SEQUENCE [LARGE SCALE GENOMIC DNA]</scope>
    <source>
        <strain evidence="2 3">IBT 24754</strain>
    </source>
</reference>
<dbReference type="Proteomes" id="UP000244073">
    <property type="component" value="Unassembled WGS sequence"/>
</dbReference>
<proteinExistence type="predicted"/>
<dbReference type="AlphaFoldDB" id="A0A2T5M6H8"/>
<organism evidence="2 3">
    <name type="scientific">Aspergillus ochraceoroseus IBT 24754</name>
    <dbReference type="NCBI Taxonomy" id="1392256"/>
    <lineage>
        <taxon>Eukaryota</taxon>
        <taxon>Fungi</taxon>
        <taxon>Dikarya</taxon>
        <taxon>Ascomycota</taxon>
        <taxon>Pezizomycotina</taxon>
        <taxon>Eurotiomycetes</taxon>
        <taxon>Eurotiomycetidae</taxon>
        <taxon>Eurotiales</taxon>
        <taxon>Aspergillaceae</taxon>
        <taxon>Aspergillus</taxon>
        <taxon>Aspergillus subgen. Nidulantes</taxon>
    </lineage>
</organism>
<accession>A0A2T5M6H8</accession>
<sequence>MVSLNFFQFCSLAALLRVNILATDTISRHDSKMVNPFHSRRNSWSRGNRRKQNRKKECQRYIVVVQSWYIHMCHTNSCYQMPKIAMTRFLIQRSNQVRKFVRSS</sequence>
<protein>
    <recommendedName>
        <fullName evidence="4">Secreted protein</fullName>
    </recommendedName>
</protein>
<evidence type="ECO:0000256" key="1">
    <source>
        <dbReference type="SAM" id="SignalP"/>
    </source>
</evidence>
<feature type="signal peptide" evidence="1">
    <location>
        <begin position="1"/>
        <end position="22"/>
    </location>
</feature>
<comment type="caution">
    <text evidence="2">The sequence shown here is derived from an EMBL/GenBank/DDBJ whole genome shotgun (WGS) entry which is preliminary data.</text>
</comment>
<gene>
    <name evidence="2" type="ORF">P175DRAFT_020862</name>
</gene>
<keyword evidence="1" id="KW-0732">Signal</keyword>
<dbReference type="EMBL" id="MSFN02000001">
    <property type="protein sequence ID" value="PTU24132.1"/>
    <property type="molecule type" value="Genomic_DNA"/>
</dbReference>
<evidence type="ECO:0000313" key="3">
    <source>
        <dbReference type="Proteomes" id="UP000244073"/>
    </source>
</evidence>
<dbReference type="RefSeq" id="XP_040755524.1">
    <property type="nucleotide sequence ID" value="XM_040892588.1"/>
</dbReference>
<name>A0A2T5M6H8_9EURO</name>
<evidence type="ECO:0000313" key="2">
    <source>
        <dbReference type="EMBL" id="PTU24132.1"/>
    </source>
</evidence>
<dbReference type="VEuPathDB" id="FungiDB:P175DRAFT_020862"/>
<feature type="chain" id="PRO_5015530396" description="Secreted protein" evidence="1">
    <location>
        <begin position="23"/>
        <end position="104"/>
    </location>
</feature>